<accession>A0ABS8UPT7</accession>
<dbReference type="Proteomes" id="UP000823775">
    <property type="component" value="Unassembled WGS sequence"/>
</dbReference>
<organism evidence="7 8">
    <name type="scientific">Datura stramonium</name>
    <name type="common">Jimsonweed</name>
    <name type="synonym">Common thornapple</name>
    <dbReference type="NCBI Taxonomy" id="4076"/>
    <lineage>
        <taxon>Eukaryota</taxon>
        <taxon>Viridiplantae</taxon>
        <taxon>Streptophyta</taxon>
        <taxon>Embryophyta</taxon>
        <taxon>Tracheophyta</taxon>
        <taxon>Spermatophyta</taxon>
        <taxon>Magnoliopsida</taxon>
        <taxon>eudicotyledons</taxon>
        <taxon>Gunneridae</taxon>
        <taxon>Pentapetalae</taxon>
        <taxon>asterids</taxon>
        <taxon>lamiids</taxon>
        <taxon>Solanales</taxon>
        <taxon>Solanaceae</taxon>
        <taxon>Solanoideae</taxon>
        <taxon>Datureae</taxon>
        <taxon>Datura</taxon>
    </lineage>
</organism>
<evidence type="ECO:0000256" key="4">
    <source>
        <dbReference type="ARBA" id="ARBA00023136"/>
    </source>
</evidence>
<keyword evidence="3" id="KW-0677">Repeat</keyword>
<evidence type="ECO:0000256" key="5">
    <source>
        <dbReference type="ARBA" id="ARBA00023180"/>
    </source>
</evidence>
<gene>
    <name evidence="7" type="ORF">HAX54_019789</name>
</gene>
<keyword evidence="2" id="KW-0732">Signal</keyword>
<comment type="subcellular location">
    <subcellularLocation>
        <location evidence="1">Membrane</location>
    </subcellularLocation>
</comment>
<dbReference type="PANTHER" id="PTHR45974">
    <property type="entry name" value="RECEPTOR-LIKE PROTEIN 55"/>
    <property type="match status" value="1"/>
</dbReference>
<comment type="caution">
    <text evidence="7">The sequence shown here is derived from an EMBL/GenBank/DDBJ whole genome shotgun (WGS) entry which is preliminary data.</text>
</comment>
<sequence length="203" mass="22964">MILALVVMGRFTETLPNGGWLQLRALQGSMQDAGMQYIPNGTLKDGLSGKTGIRLDWMRRLRIAIGAARGSHYPQVKGTMGYMDPEYYMTNQLTEKSDVYSFGVVLLEIVTGKIPIDKGRYIVREVKMQWTRQKDMYNLNEILDPGRRSGPTRTSSGLRTLYMSYRSELKAWHRGSVAQNMHKSAQYPGILEEGSLWEAASVH</sequence>
<evidence type="ECO:0000256" key="1">
    <source>
        <dbReference type="ARBA" id="ARBA00004370"/>
    </source>
</evidence>
<keyword evidence="5" id="KW-0325">Glycoprotein</keyword>
<keyword evidence="8" id="KW-1185">Reference proteome</keyword>
<dbReference type="PROSITE" id="PS50011">
    <property type="entry name" value="PROTEIN_KINASE_DOM"/>
    <property type="match status" value="1"/>
</dbReference>
<dbReference type="PANTHER" id="PTHR45974:SF266">
    <property type="entry name" value="LEUCINE-RICH REPEAT RECEPTOR PROTEIN KINASE HPCA1"/>
    <property type="match status" value="1"/>
</dbReference>
<dbReference type="EMBL" id="JACEIK010002402">
    <property type="protein sequence ID" value="MCD9560926.1"/>
    <property type="molecule type" value="Genomic_DNA"/>
</dbReference>
<dbReference type="InterPro" id="IPR011009">
    <property type="entry name" value="Kinase-like_dom_sf"/>
</dbReference>
<dbReference type="SUPFAM" id="SSF56112">
    <property type="entry name" value="Protein kinase-like (PK-like)"/>
    <property type="match status" value="1"/>
</dbReference>
<dbReference type="InterPro" id="IPR000719">
    <property type="entry name" value="Prot_kinase_dom"/>
</dbReference>
<dbReference type="Pfam" id="PF00069">
    <property type="entry name" value="Pkinase"/>
    <property type="match status" value="1"/>
</dbReference>
<proteinExistence type="predicted"/>
<dbReference type="Gene3D" id="1.10.510.10">
    <property type="entry name" value="Transferase(Phosphotransferase) domain 1"/>
    <property type="match status" value="1"/>
</dbReference>
<protein>
    <recommendedName>
        <fullName evidence="6">Protein kinase domain-containing protein</fullName>
    </recommendedName>
</protein>
<keyword evidence="4" id="KW-0472">Membrane</keyword>
<evidence type="ECO:0000256" key="2">
    <source>
        <dbReference type="ARBA" id="ARBA00022729"/>
    </source>
</evidence>
<reference evidence="7 8" key="1">
    <citation type="journal article" date="2021" name="BMC Genomics">
        <title>Datura genome reveals duplications of psychoactive alkaloid biosynthetic genes and high mutation rate following tissue culture.</title>
        <authorList>
            <person name="Rajewski A."/>
            <person name="Carter-House D."/>
            <person name="Stajich J."/>
            <person name="Litt A."/>
        </authorList>
    </citation>
    <scope>NUCLEOTIDE SEQUENCE [LARGE SCALE GENOMIC DNA]</scope>
    <source>
        <strain evidence="7">AR-01</strain>
    </source>
</reference>
<evidence type="ECO:0000313" key="8">
    <source>
        <dbReference type="Proteomes" id="UP000823775"/>
    </source>
</evidence>
<name>A0ABS8UPT7_DATST</name>
<feature type="domain" description="Protein kinase" evidence="6">
    <location>
        <begin position="1"/>
        <end position="190"/>
    </location>
</feature>
<evidence type="ECO:0000259" key="6">
    <source>
        <dbReference type="PROSITE" id="PS50011"/>
    </source>
</evidence>
<evidence type="ECO:0000313" key="7">
    <source>
        <dbReference type="EMBL" id="MCD9560926.1"/>
    </source>
</evidence>
<evidence type="ECO:0000256" key="3">
    <source>
        <dbReference type="ARBA" id="ARBA00022737"/>
    </source>
</evidence>